<sequence>MESITEAAKGTGNLMDAAVEASRARCTVGEISDAMEKVFSRYAATIRMVSGAYKSAYGDNSEIANVMERVNFYFIHCSNATLRNMSRICLIIFT</sequence>
<dbReference type="Gene3D" id="3.20.20.240">
    <property type="entry name" value="Methylmalonyl-CoA mutase"/>
    <property type="match status" value="1"/>
</dbReference>
<evidence type="ECO:0000259" key="1">
    <source>
        <dbReference type="Pfam" id="PF01642"/>
    </source>
</evidence>
<dbReference type="PANTHER" id="PTHR48101">
    <property type="entry name" value="METHYLMALONYL-COA MUTASE, MITOCHONDRIAL-RELATED"/>
    <property type="match status" value="1"/>
</dbReference>
<name>A0A3P6RA96_9BILA</name>
<dbReference type="Proteomes" id="UP000271098">
    <property type="component" value="Unassembled WGS sequence"/>
</dbReference>
<gene>
    <name evidence="2" type="ORF">GPUH_LOCUS5734</name>
</gene>
<dbReference type="AlphaFoldDB" id="A0A3P6RA96"/>
<dbReference type="InterPro" id="IPR016176">
    <property type="entry name" value="Cbl-dep_enz_cat"/>
</dbReference>
<dbReference type="PANTHER" id="PTHR48101:SF4">
    <property type="entry name" value="METHYLMALONYL-COA MUTASE, MITOCHONDRIAL"/>
    <property type="match status" value="1"/>
</dbReference>
<dbReference type="OrthoDB" id="198977at2759"/>
<reference evidence="2 3" key="1">
    <citation type="submission" date="2018-11" db="EMBL/GenBank/DDBJ databases">
        <authorList>
            <consortium name="Pathogen Informatics"/>
        </authorList>
    </citation>
    <scope>NUCLEOTIDE SEQUENCE [LARGE SCALE GENOMIC DNA]</scope>
</reference>
<protein>
    <recommendedName>
        <fullName evidence="1">Methylmalonyl-CoA mutase alpha/beta chain catalytic domain-containing protein</fullName>
    </recommendedName>
</protein>
<dbReference type="SUPFAM" id="SSF51703">
    <property type="entry name" value="Cobalamin (vitamin B12)-dependent enzymes"/>
    <property type="match status" value="1"/>
</dbReference>
<dbReference type="GO" id="GO:0004494">
    <property type="term" value="F:methylmalonyl-CoA mutase activity"/>
    <property type="evidence" value="ECO:0007669"/>
    <property type="project" value="TreeGrafter"/>
</dbReference>
<dbReference type="InterPro" id="IPR006099">
    <property type="entry name" value="MeMalonylCoA_mutase_a/b_cat"/>
</dbReference>
<accession>A0A3P6RA96</accession>
<evidence type="ECO:0000313" key="3">
    <source>
        <dbReference type="Proteomes" id="UP000271098"/>
    </source>
</evidence>
<feature type="domain" description="Methylmalonyl-CoA mutase alpha/beta chain catalytic" evidence="1">
    <location>
        <begin position="2"/>
        <end position="40"/>
    </location>
</feature>
<organism evidence="2 3">
    <name type="scientific">Gongylonema pulchrum</name>
    <dbReference type="NCBI Taxonomy" id="637853"/>
    <lineage>
        <taxon>Eukaryota</taxon>
        <taxon>Metazoa</taxon>
        <taxon>Ecdysozoa</taxon>
        <taxon>Nematoda</taxon>
        <taxon>Chromadorea</taxon>
        <taxon>Rhabditida</taxon>
        <taxon>Spirurina</taxon>
        <taxon>Spiruromorpha</taxon>
        <taxon>Spiruroidea</taxon>
        <taxon>Gongylonematidae</taxon>
        <taxon>Gongylonema</taxon>
    </lineage>
</organism>
<evidence type="ECO:0000313" key="2">
    <source>
        <dbReference type="EMBL" id="VDK51960.1"/>
    </source>
</evidence>
<dbReference type="GO" id="GO:0031419">
    <property type="term" value="F:cobalamin binding"/>
    <property type="evidence" value="ECO:0007669"/>
    <property type="project" value="InterPro"/>
</dbReference>
<proteinExistence type="predicted"/>
<dbReference type="Pfam" id="PF01642">
    <property type="entry name" value="MM_CoA_mutase"/>
    <property type="match status" value="1"/>
</dbReference>
<dbReference type="EMBL" id="UYRT01012516">
    <property type="protein sequence ID" value="VDK51960.1"/>
    <property type="molecule type" value="Genomic_DNA"/>
</dbReference>
<dbReference type="GO" id="GO:0019678">
    <property type="term" value="P:propionate metabolic process, methylmalonyl pathway"/>
    <property type="evidence" value="ECO:0007669"/>
    <property type="project" value="TreeGrafter"/>
</dbReference>
<keyword evidence="3" id="KW-1185">Reference proteome</keyword>
<dbReference type="GO" id="GO:0005739">
    <property type="term" value="C:mitochondrion"/>
    <property type="evidence" value="ECO:0007669"/>
    <property type="project" value="TreeGrafter"/>
</dbReference>